<dbReference type="STRING" id="623744.A0A553RAW9"/>
<evidence type="ECO:0000313" key="12">
    <source>
        <dbReference type="EMBL" id="TRY99331.1"/>
    </source>
</evidence>
<dbReference type="InterPro" id="IPR006896">
    <property type="entry name" value="Sec23/24_trunk_dom"/>
</dbReference>
<dbReference type="InterPro" id="IPR029006">
    <property type="entry name" value="ADF-H/Gelsolin-like_dom_sf"/>
</dbReference>
<dbReference type="OrthoDB" id="49016at2759"/>
<dbReference type="InterPro" id="IPR036175">
    <property type="entry name" value="Sec23/24_helical_dom_sf"/>
</dbReference>
<dbReference type="Gene3D" id="3.40.50.410">
    <property type="entry name" value="von Willebrand factor, type A domain"/>
    <property type="match status" value="1"/>
</dbReference>
<dbReference type="Gene3D" id="1.20.120.730">
    <property type="entry name" value="Sec23/Sec24 helical domain"/>
    <property type="match status" value="1"/>
</dbReference>
<evidence type="ECO:0000259" key="9">
    <source>
        <dbReference type="Pfam" id="PF04811"/>
    </source>
</evidence>
<dbReference type="SUPFAM" id="SSF82754">
    <property type="entry name" value="C-terminal, gelsolin-like domain of Sec23/24"/>
    <property type="match status" value="1"/>
</dbReference>
<keyword evidence="5" id="KW-0813">Transport</keyword>
<evidence type="ECO:0000256" key="4">
    <source>
        <dbReference type="ARBA" id="ARBA00008334"/>
    </source>
</evidence>
<dbReference type="Pfam" id="PF04815">
    <property type="entry name" value="Sec23_helical"/>
    <property type="match status" value="1"/>
</dbReference>
<feature type="domain" description="Sec23/Sec24 trunk" evidence="9">
    <location>
        <begin position="228"/>
        <end position="356"/>
    </location>
</feature>
<evidence type="ECO:0000256" key="6">
    <source>
        <dbReference type="ARBA" id="ARBA00022927"/>
    </source>
</evidence>
<dbReference type="GO" id="GO:0000149">
    <property type="term" value="F:SNARE binding"/>
    <property type="evidence" value="ECO:0007669"/>
    <property type="project" value="TreeGrafter"/>
</dbReference>
<dbReference type="SUPFAM" id="SSF81811">
    <property type="entry name" value="Helical domain of Sec23/24"/>
    <property type="match status" value="1"/>
</dbReference>
<evidence type="ECO:0000256" key="7">
    <source>
        <dbReference type="ARBA" id="ARBA00023329"/>
    </source>
</evidence>
<protein>
    <recommendedName>
        <fullName evidence="14">Sec23/Sec24 trunk domain-containing protein</fullName>
    </recommendedName>
</protein>
<evidence type="ECO:0000256" key="1">
    <source>
        <dbReference type="ARBA" id="ARBA00004299"/>
    </source>
</evidence>
<dbReference type="GO" id="GO:0005789">
    <property type="term" value="C:endoplasmic reticulum membrane"/>
    <property type="evidence" value="ECO:0007669"/>
    <property type="project" value="UniProtKB-SubCell"/>
</dbReference>
<feature type="domain" description="Sec23/Sec24 trunk" evidence="9">
    <location>
        <begin position="368"/>
        <end position="428"/>
    </location>
</feature>
<dbReference type="GO" id="GO:0008270">
    <property type="term" value="F:zinc ion binding"/>
    <property type="evidence" value="ECO:0007669"/>
    <property type="project" value="InterPro"/>
</dbReference>
<dbReference type="InterPro" id="IPR036174">
    <property type="entry name" value="Znf_Sec23_Sec24_sf"/>
</dbReference>
<dbReference type="AlphaFoldDB" id="A0A553RAW9"/>
<dbReference type="SUPFAM" id="SSF81995">
    <property type="entry name" value="beta-sandwich domain of Sec23/24"/>
    <property type="match status" value="1"/>
</dbReference>
<dbReference type="Gene3D" id="3.40.20.10">
    <property type="entry name" value="Severin"/>
    <property type="match status" value="1"/>
</dbReference>
<dbReference type="Gene3D" id="2.60.40.1670">
    <property type="entry name" value="beta-sandwich domain of Sec23/24"/>
    <property type="match status" value="1"/>
</dbReference>
<proteinExistence type="inferred from homology"/>
<dbReference type="InterPro" id="IPR036465">
    <property type="entry name" value="vWFA_dom_sf"/>
</dbReference>
<dbReference type="Gene3D" id="2.30.30.380">
    <property type="entry name" value="Zn-finger domain of Sec23/24"/>
    <property type="match status" value="1"/>
</dbReference>
<dbReference type="GO" id="GO:0090110">
    <property type="term" value="P:COPII-coated vesicle cargo loading"/>
    <property type="evidence" value="ECO:0007669"/>
    <property type="project" value="TreeGrafter"/>
</dbReference>
<evidence type="ECO:0008006" key="14">
    <source>
        <dbReference type="Google" id="ProtNLM"/>
    </source>
</evidence>
<dbReference type="InterPro" id="IPR006900">
    <property type="entry name" value="Sec23/24_helical_dom"/>
</dbReference>
<dbReference type="Pfam" id="PF04811">
    <property type="entry name" value="Sec23_trunk"/>
    <property type="match status" value="2"/>
</dbReference>
<keyword evidence="13" id="KW-1185">Reference proteome</keyword>
<keyword evidence="7" id="KW-0968">Cytoplasmic vesicle</keyword>
<evidence type="ECO:0000256" key="2">
    <source>
        <dbReference type="ARBA" id="ARBA00004397"/>
    </source>
</evidence>
<dbReference type="GO" id="GO:0006886">
    <property type="term" value="P:intracellular protein transport"/>
    <property type="evidence" value="ECO:0007669"/>
    <property type="project" value="InterPro"/>
</dbReference>
<dbReference type="SUPFAM" id="SSF82919">
    <property type="entry name" value="Zn-finger domain of Sec23/24"/>
    <property type="match status" value="1"/>
</dbReference>
<comment type="similarity">
    <text evidence="4">Belongs to the SEC23/SEC24 family. SEC24 subfamily.</text>
</comment>
<dbReference type="Pfam" id="PF04810">
    <property type="entry name" value="zf-Sec23_Sec24"/>
    <property type="match status" value="1"/>
</dbReference>
<sequence>MNVILEALYKMEIPALNQSYTHQSQQSWTTFMAPVATIPNHHLNLIQDQRRADGSVTSVVSSSEQRPQTIHWDPTIQSDSDVYKPGSEITNASTQGMLQRSYSLPTSPVSNKQTESRYGLDPQLLPSVLEVPVCDAGDCVKGCGHCGAFMSPAMSWQDCGQRFYCPFCDKLTEGTWFFFLLFVMCHGSLISPLIKVVELTVKKNLSSALALMKSLRNRREVFGKGAVLLLAIDVSATALRTGQLDHMCQQICAQLQALNGPKEIDQSELRVGLMTYDKRIHLYDLSPALSRPHMMVITDCEELELPVMDGLLVSLRECMHIIERVLHEIVLFIPESEEVPSSQELAVSAGLKILQARSIFHGPDSSVSLAKECISEGCCVHMFVFSHQEVGGAWPGHIPFLTGGGLFCYRTLQSEIEQERFQADLSRCLDMQVAYKAQLKVFVSKEMQISGCYGSILTTSDSCCVAMAAIDGRTALAFEFTHNKSLEETRGVSIQFVLSYNNYAGERRIRIHTVMLSASHQLLDTFRSSQAETLLTFYCKKMYSLALESPLQCLREELQTEVTEMLACFRKHSCTPSVSPGQLVLPQFLKALCVYINSLRKSEVLLPGLRSSVHQRLLQRSLTISMDTASMASLFYPLIQPLSVGAENSTTPLTGEAVRSTVSSLHPCGVYLIYSPLALLLWVGSAVAPYTLLQLFNTNSISCLMSGELKLVLEGDNCEDSLQRLLVEDKSPNGGASYADFLFHLHVNVLRLIV</sequence>
<accession>A0A553RAW9</accession>
<dbReference type="GO" id="GO:0030127">
    <property type="term" value="C:COPII vesicle coat"/>
    <property type="evidence" value="ECO:0007669"/>
    <property type="project" value="InterPro"/>
</dbReference>
<evidence type="ECO:0000256" key="5">
    <source>
        <dbReference type="ARBA" id="ARBA00022448"/>
    </source>
</evidence>
<dbReference type="GO" id="GO:0070971">
    <property type="term" value="C:endoplasmic reticulum exit site"/>
    <property type="evidence" value="ECO:0007669"/>
    <property type="project" value="TreeGrafter"/>
</dbReference>
<dbReference type="Pfam" id="PF08033">
    <property type="entry name" value="Sec23_BS"/>
    <property type="match status" value="1"/>
</dbReference>
<dbReference type="InterPro" id="IPR006895">
    <property type="entry name" value="Znf_Sec23_Sec24"/>
</dbReference>
<evidence type="ECO:0000259" key="11">
    <source>
        <dbReference type="Pfam" id="PF08033"/>
    </source>
</evidence>
<comment type="caution">
    <text evidence="12">The sequence shown here is derived from an EMBL/GenBank/DDBJ whole genome shotgun (WGS) entry which is preliminary data.</text>
</comment>
<reference evidence="12 13" key="1">
    <citation type="journal article" date="2019" name="Sci. Data">
        <title>Hybrid genome assembly and annotation of Danionella translucida.</title>
        <authorList>
            <person name="Kadobianskyi M."/>
            <person name="Schulze L."/>
            <person name="Schuelke M."/>
            <person name="Judkewitz B."/>
        </authorList>
    </citation>
    <scope>NUCLEOTIDE SEQUENCE [LARGE SCALE GENOMIC DNA]</scope>
    <source>
        <strain evidence="12 13">Bolton</strain>
    </source>
</reference>
<dbReference type="Proteomes" id="UP000316079">
    <property type="component" value="Unassembled WGS sequence"/>
</dbReference>
<comment type="subcellular location">
    <subcellularLocation>
        <location evidence="3">Cytoplasm</location>
        <location evidence="3">Cytosol</location>
    </subcellularLocation>
    <subcellularLocation>
        <location evidence="1">Cytoplasmic vesicle</location>
        <location evidence="1">COPII-coated vesicle membrane</location>
        <topology evidence="1">Peripheral membrane protein</topology>
        <orientation evidence="1">Cytoplasmic side</orientation>
    </subcellularLocation>
    <subcellularLocation>
        <location evidence="2">Endoplasmic reticulum membrane</location>
        <topology evidence="2">Peripheral membrane protein</topology>
        <orientation evidence="2">Cytoplasmic side</orientation>
    </subcellularLocation>
</comment>
<keyword evidence="6" id="KW-0653">Protein transport</keyword>
<evidence type="ECO:0000259" key="8">
    <source>
        <dbReference type="Pfam" id="PF04810"/>
    </source>
</evidence>
<feature type="domain" description="Sec23/Sec24 helical" evidence="10">
    <location>
        <begin position="531"/>
        <end position="631"/>
    </location>
</feature>
<gene>
    <name evidence="12" type="ORF">DNTS_016529</name>
</gene>
<dbReference type="PANTHER" id="PTHR13803">
    <property type="entry name" value="SEC24-RELATED PROTEIN"/>
    <property type="match status" value="1"/>
</dbReference>
<evidence type="ECO:0000259" key="10">
    <source>
        <dbReference type="Pfam" id="PF04815"/>
    </source>
</evidence>
<evidence type="ECO:0000256" key="3">
    <source>
        <dbReference type="ARBA" id="ARBA00004514"/>
    </source>
</evidence>
<dbReference type="GO" id="GO:0005829">
    <property type="term" value="C:cytosol"/>
    <property type="evidence" value="ECO:0007669"/>
    <property type="project" value="UniProtKB-SubCell"/>
</dbReference>
<feature type="domain" description="Sec23/Sec24 beta-sandwich" evidence="11">
    <location>
        <begin position="434"/>
        <end position="517"/>
    </location>
</feature>
<dbReference type="InterPro" id="IPR012990">
    <property type="entry name" value="Beta-sandwich_Sec23_24"/>
</dbReference>
<dbReference type="EMBL" id="SRMA01025079">
    <property type="protein sequence ID" value="TRY99331.1"/>
    <property type="molecule type" value="Genomic_DNA"/>
</dbReference>
<dbReference type="InterPro" id="IPR050550">
    <property type="entry name" value="SEC23_SEC24_subfamily"/>
</dbReference>
<dbReference type="PANTHER" id="PTHR13803:SF29">
    <property type="entry name" value="PROTEIN TRANSPORT PROTEIN SEC24C"/>
    <property type="match status" value="1"/>
</dbReference>
<name>A0A553RAW9_9TELE</name>
<organism evidence="12 13">
    <name type="scientific">Danionella cerebrum</name>
    <dbReference type="NCBI Taxonomy" id="2873325"/>
    <lineage>
        <taxon>Eukaryota</taxon>
        <taxon>Metazoa</taxon>
        <taxon>Chordata</taxon>
        <taxon>Craniata</taxon>
        <taxon>Vertebrata</taxon>
        <taxon>Euteleostomi</taxon>
        <taxon>Actinopterygii</taxon>
        <taxon>Neopterygii</taxon>
        <taxon>Teleostei</taxon>
        <taxon>Ostariophysi</taxon>
        <taxon>Cypriniformes</taxon>
        <taxon>Danionidae</taxon>
        <taxon>Danioninae</taxon>
        <taxon>Danionella</taxon>
    </lineage>
</organism>
<dbReference type="SUPFAM" id="SSF53300">
    <property type="entry name" value="vWA-like"/>
    <property type="match status" value="1"/>
</dbReference>
<feature type="domain" description="Zinc finger Sec23/Sec24-type" evidence="8">
    <location>
        <begin position="143"/>
        <end position="172"/>
    </location>
</feature>
<evidence type="ECO:0000313" key="13">
    <source>
        <dbReference type="Proteomes" id="UP000316079"/>
    </source>
</evidence>
<dbReference type="InterPro" id="IPR036180">
    <property type="entry name" value="Gelsolin-like_dom_sf"/>
</dbReference>